<evidence type="ECO:0000256" key="10">
    <source>
        <dbReference type="RuleBase" id="RU003357"/>
    </source>
</evidence>
<sequence>MKKFCITLLLLAALLNQVLAQQKLEGQVRDKISGAALADVTVSAGGAITRTDGTGHFFLSVPGLPARVVITSAEYDSLVLEAASTALGVMELTPKMVTEQEVLVTSSTRMPTRLRNAPVTIERYGYRQIANAPTDYYSLAVYRKGVDITTSSITFKTISTRGFNGSGSPRVNQLVDGMDNQAPGLNFFVGNFAGLTELDVDHVEILPGASSALYGPGGMNGTILINSKSPFEHQGLSLQLKQGVNHIDAPDGRSPAPLYDYALRYAKSFNRFAFKVSGQYLQAQDWLADNENNYRRTGSGGVVIPGSRATAKGYDGVNVYGDETSGDIRGVMQAMMQGNNALAPVLLPLMSSPQVVSRTGYSERDMIDPNTKNLKLTSALHYRLGGNTEAILSGNWARGNTVYTGNNRFVLKGITIAQYKAELRNKNWFLRAFTTQEDAGDAYSATTTAQLMNEGWKRSLDNSNPAGSWFPQYTGALVQQLVPVYTKAFGDALAAGKPAAEARTAAEQAVLAANSGAAIHNAARAFVDAGRPQPGTAAFQQLFDKVRKVPIPRGGLFLEKSELWMYEGQYHFKNLTRFADLVVGGNFKRYVLNSQGTLFIDSMAPIRINELGLYAQLSKPVLPNDALTLSVSLRYDKNQDFEGRYTPRATALLKLAPEQTLRFSYQTAYRFATTQQKFIRLDVGDYTILGGLPWIMEYMNAAKFPLVDLITQQPFTYRQLEPESMRSFELGYRATLARRLSVDAYAYAGQYRNFLGRRTLFQPATREIYSVVVNSAPEVRTYGFGASFDYRLPRNFSVFVNAYSDRLSDVPADFQSLFNTPKYRLNAGVGNTGLGKKERWGFNLLYRWRDAFDWQGELAYGPVPAFSTMDAQVNYLFPKIKSIIKLGGTNITNRYYIEGYANPRIGAMYYLSVGYNVL</sequence>
<dbReference type="GO" id="GO:0009279">
    <property type="term" value="C:cell outer membrane"/>
    <property type="evidence" value="ECO:0007669"/>
    <property type="project" value="UniProtKB-SubCell"/>
</dbReference>
<feature type="chain" id="PRO_5013019534" evidence="11">
    <location>
        <begin position="21"/>
        <end position="918"/>
    </location>
</feature>
<evidence type="ECO:0000256" key="4">
    <source>
        <dbReference type="ARBA" id="ARBA00022692"/>
    </source>
</evidence>
<evidence type="ECO:0000313" key="15">
    <source>
        <dbReference type="Proteomes" id="UP000184368"/>
    </source>
</evidence>
<evidence type="ECO:0000256" key="3">
    <source>
        <dbReference type="ARBA" id="ARBA00022452"/>
    </source>
</evidence>
<keyword evidence="6 10" id="KW-0798">TonB box</keyword>
<dbReference type="EMBL" id="FQUO01000017">
    <property type="protein sequence ID" value="SHG08258.1"/>
    <property type="molecule type" value="Genomic_DNA"/>
</dbReference>
<keyword evidence="5 11" id="KW-0732">Signal</keyword>
<keyword evidence="9" id="KW-0998">Cell outer membrane</keyword>
<dbReference type="AlphaFoldDB" id="A0A1M5GX45"/>
<evidence type="ECO:0000256" key="5">
    <source>
        <dbReference type="ARBA" id="ARBA00022729"/>
    </source>
</evidence>
<comment type="similarity">
    <text evidence="10">Belongs to the TonB-dependent receptor family.</text>
</comment>
<dbReference type="GO" id="GO:0044718">
    <property type="term" value="P:siderophore transmembrane transport"/>
    <property type="evidence" value="ECO:0007669"/>
    <property type="project" value="TreeGrafter"/>
</dbReference>
<dbReference type="Gene3D" id="2.40.170.20">
    <property type="entry name" value="TonB-dependent receptor, beta-barrel domain"/>
    <property type="match status" value="1"/>
</dbReference>
<evidence type="ECO:0000256" key="8">
    <source>
        <dbReference type="ARBA" id="ARBA00023170"/>
    </source>
</evidence>
<dbReference type="InterPro" id="IPR000531">
    <property type="entry name" value="Beta-barrel_TonB"/>
</dbReference>
<dbReference type="InterPro" id="IPR036942">
    <property type="entry name" value="Beta-barrel_TonB_sf"/>
</dbReference>
<name>A0A1M5GX45_9BACT</name>
<keyword evidence="15" id="KW-1185">Reference proteome</keyword>
<dbReference type="Gene3D" id="2.170.130.10">
    <property type="entry name" value="TonB-dependent receptor, plug domain"/>
    <property type="match status" value="1"/>
</dbReference>
<reference evidence="14 15" key="1">
    <citation type="submission" date="2016-11" db="EMBL/GenBank/DDBJ databases">
        <authorList>
            <person name="Jaros S."/>
            <person name="Januszkiewicz K."/>
            <person name="Wedrychowicz H."/>
        </authorList>
    </citation>
    <scope>NUCLEOTIDE SEQUENCE [LARGE SCALE GENOMIC DNA]</scope>
    <source>
        <strain evidence="14 15">DSM 26897</strain>
    </source>
</reference>
<dbReference type="InterPro" id="IPR037066">
    <property type="entry name" value="Plug_dom_sf"/>
</dbReference>
<evidence type="ECO:0000313" key="14">
    <source>
        <dbReference type="EMBL" id="SHG08258.1"/>
    </source>
</evidence>
<keyword evidence="3" id="KW-1134">Transmembrane beta strand</keyword>
<evidence type="ECO:0000256" key="9">
    <source>
        <dbReference type="ARBA" id="ARBA00023237"/>
    </source>
</evidence>
<dbReference type="Pfam" id="PF07715">
    <property type="entry name" value="Plug"/>
    <property type="match status" value="1"/>
</dbReference>
<dbReference type="STRING" id="1302690.BUE76_02315"/>
<evidence type="ECO:0000256" key="1">
    <source>
        <dbReference type="ARBA" id="ARBA00004571"/>
    </source>
</evidence>
<organism evidence="14 15">
    <name type="scientific">Cnuella takakiae</name>
    <dbReference type="NCBI Taxonomy" id="1302690"/>
    <lineage>
        <taxon>Bacteria</taxon>
        <taxon>Pseudomonadati</taxon>
        <taxon>Bacteroidota</taxon>
        <taxon>Chitinophagia</taxon>
        <taxon>Chitinophagales</taxon>
        <taxon>Chitinophagaceae</taxon>
        <taxon>Cnuella</taxon>
    </lineage>
</organism>
<dbReference type="InterPro" id="IPR008969">
    <property type="entry name" value="CarboxyPept-like_regulatory"/>
</dbReference>
<dbReference type="SUPFAM" id="SSF49464">
    <property type="entry name" value="Carboxypeptidase regulatory domain-like"/>
    <property type="match status" value="1"/>
</dbReference>
<dbReference type="Proteomes" id="UP000184368">
    <property type="component" value="Unassembled WGS sequence"/>
</dbReference>
<gene>
    <name evidence="14" type="ORF">SAMN05444008_11794</name>
</gene>
<feature type="domain" description="TonB-dependent receptor plug" evidence="13">
    <location>
        <begin position="115"/>
        <end position="222"/>
    </location>
</feature>
<proteinExistence type="inferred from homology"/>
<evidence type="ECO:0000259" key="13">
    <source>
        <dbReference type="Pfam" id="PF07715"/>
    </source>
</evidence>
<evidence type="ECO:0000256" key="2">
    <source>
        <dbReference type="ARBA" id="ARBA00022448"/>
    </source>
</evidence>
<evidence type="ECO:0000256" key="7">
    <source>
        <dbReference type="ARBA" id="ARBA00023136"/>
    </source>
</evidence>
<accession>A0A1M5GX45</accession>
<dbReference type="SUPFAM" id="SSF56935">
    <property type="entry name" value="Porins"/>
    <property type="match status" value="1"/>
</dbReference>
<keyword evidence="2" id="KW-0813">Transport</keyword>
<keyword evidence="7 10" id="KW-0472">Membrane</keyword>
<dbReference type="RefSeq" id="WP_073046700.1">
    <property type="nucleotide sequence ID" value="NZ_FQUO01000017.1"/>
</dbReference>
<evidence type="ECO:0000256" key="11">
    <source>
        <dbReference type="SAM" id="SignalP"/>
    </source>
</evidence>
<feature type="domain" description="TonB-dependent receptor-like beta-barrel" evidence="12">
    <location>
        <begin position="459"/>
        <end position="890"/>
    </location>
</feature>
<evidence type="ECO:0000259" key="12">
    <source>
        <dbReference type="Pfam" id="PF00593"/>
    </source>
</evidence>
<protein>
    <submittedName>
        <fullName evidence="14">TonB-dependent Receptor Plug Domain</fullName>
    </submittedName>
</protein>
<keyword evidence="8 14" id="KW-0675">Receptor</keyword>
<dbReference type="OrthoDB" id="1109208at2"/>
<keyword evidence="4" id="KW-0812">Transmembrane</keyword>
<feature type="signal peptide" evidence="11">
    <location>
        <begin position="1"/>
        <end position="20"/>
    </location>
</feature>
<dbReference type="PANTHER" id="PTHR30069:SF29">
    <property type="entry name" value="HEMOGLOBIN AND HEMOGLOBIN-HAPTOGLOBIN-BINDING PROTEIN 1-RELATED"/>
    <property type="match status" value="1"/>
</dbReference>
<comment type="subcellular location">
    <subcellularLocation>
        <location evidence="1">Cell outer membrane</location>
        <topology evidence="1">Multi-pass membrane protein</topology>
    </subcellularLocation>
</comment>
<dbReference type="GO" id="GO:0015344">
    <property type="term" value="F:siderophore uptake transmembrane transporter activity"/>
    <property type="evidence" value="ECO:0007669"/>
    <property type="project" value="TreeGrafter"/>
</dbReference>
<dbReference type="Pfam" id="PF00593">
    <property type="entry name" value="TonB_dep_Rec_b-barrel"/>
    <property type="match status" value="1"/>
</dbReference>
<evidence type="ECO:0000256" key="6">
    <source>
        <dbReference type="ARBA" id="ARBA00023077"/>
    </source>
</evidence>
<dbReference type="PANTHER" id="PTHR30069">
    <property type="entry name" value="TONB-DEPENDENT OUTER MEMBRANE RECEPTOR"/>
    <property type="match status" value="1"/>
</dbReference>
<dbReference type="InterPro" id="IPR012910">
    <property type="entry name" value="Plug_dom"/>
</dbReference>
<dbReference type="InterPro" id="IPR039426">
    <property type="entry name" value="TonB-dep_rcpt-like"/>
</dbReference>